<dbReference type="NCBIfam" id="TIGR00254">
    <property type="entry name" value="GGDEF"/>
    <property type="match status" value="1"/>
</dbReference>
<feature type="transmembrane region" description="Helical" evidence="1">
    <location>
        <begin position="6"/>
        <end position="25"/>
    </location>
</feature>
<evidence type="ECO:0000313" key="4">
    <source>
        <dbReference type="Proteomes" id="UP000440498"/>
    </source>
</evidence>
<sequence length="384" mass="41803">MMSYEAVHTFGSTTYFIFMLLFIWAVQIPRTNPGAGWWALSIGCALLARLSLFFASPADDQRLLPVYVAFIVLEKPLLLTGLARFLNLNLRLRWCWAAALAGELWLLLALAAGFAPFLRASGYCSVNAVLLACTGWLILQHRAGFPRWPMAMAAAASLALAVHWLAAPALIELFPIWSRYAFVVGTALVLTQYFSLLAAVLALFQMRLIDAEAKALEMAFQDPLTGLNNKRYMNTLFDQALLLATRPHHVVAVFYIDLDNFKPINDTAGHGVGDEVLKTVAARLKSCTRSTDICARVGGDEFVVIATQLEHDGQASDVAGKLLARLTEGIQVAGQVYALGASIGIALYPQHGRSLAELVQCADNAMYHVKRNGKSGCVVYGAAP</sequence>
<comment type="caution">
    <text evidence="3">The sequence shown here is derived from an EMBL/GenBank/DDBJ whole genome shotgun (WGS) entry which is preliminary data.</text>
</comment>
<keyword evidence="1" id="KW-0472">Membrane</keyword>
<feature type="transmembrane region" description="Helical" evidence="1">
    <location>
        <begin position="64"/>
        <end position="82"/>
    </location>
</feature>
<feature type="domain" description="GGDEF" evidence="2">
    <location>
        <begin position="249"/>
        <end position="382"/>
    </location>
</feature>
<evidence type="ECO:0000259" key="2">
    <source>
        <dbReference type="PROSITE" id="PS50887"/>
    </source>
</evidence>
<feature type="transmembrane region" description="Helical" evidence="1">
    <location>
        <begin position="180"/>
        <end position="204"/>
    </location>
</feature>
<dbReference type="FunFam" id="3.30.70.270:FF:000001">
    <property type="entry name" value="Diguanylate cyclase domain protein"/>
    <property type="match status" value="1"/>
</dbReference>
<dbReference type="Proteomes" id="UP000440498">
    <property type="component" value="Unassembled WGS sequence"/>
</dbReference>
<dbReference type="Gene3D" id="3.30.70.270">
    <property type="match status" value="1"/>
</dbReference>
<dbReference type="PROSITE" id="PS50887">
    <property type="entry name" value="GGDEF"/>
    <property type="match status" value="1"/>
</dbReference>
<dbReference type="Pfam" id="PF00990">
    <property type="entry name" value="GGDEF"/>
    <property type="match status" value="1"/>
</dbReference>
<dbReference type="CDD" id="cd01949">
    <property type="entry name" value="GGDEF"/>
    <property type="match status" value="1"/>
</dbReference>
<proteinExistence type="predicted"/>
<dbReference type="AlphaFoldDB" id="A0A6A7NBI6"/>
<dbReference type="InterPro" id="IPR052163">
    <property type="entry name" value="DGC-Regulatory_Protein"/>
</dbReference>
<keyword evidence="1" id="KW-1133">Transmembrane helix</keyword>
<accession>A0A6A7NBI6</accession>
<feature type="transmembrane region" description="Helical" evidence="1">
    <location>
        <begin position="120"/>
        <end position="139"/>
    </location>
</feature>
<evidence type="ECO:0000313" key="3">
    <source>
        <dbReference type="EMBL" id="MQA42475.1"/>
    </source>
</evidence>
<dbReference type="SMART" id="SM00267">
    <property type="entry name" value="GGDEF"/>
    <property type="match status" value="1"/>
</dbReference>
<dbReference type="EMBL" id="WHUG01000021">
    <property type="protein sequence ID" value="MQA42475.1"/>
    <property type="molecule type" value="Genomic_DNA"/>
</dbReference>
<feature type="transmembrane region" description="Helical" evidence="1">
    <location>
        <begin position="94"/>
        <end position="114"/>
    </location>
</feature>
<dbReference type="PANTHER" id="PTHR46663">
    <property type="entry name" value="DIGUANYLATE CYCLASE DGCT-RELATED"/>
    <property type="match status" value="1"/>
</dbReference>
<evidence type="ECO:0000256" key="1">
    <source>
        <dbReference type="SAM" id="Phobius"/>
    </source>
</evidence>
<reference evidence="3 4" key="1">
    <citation type="submission" date="2019-10" db="EMBL/GenBank/DDBJ databases">
        <title>Two novel species isolated from a subtropical stream in China.</title>
        <authorList>
            <person name="Lu H."/>
        </authorList>
    </citation>
    <scope>NUCLEOTIDE SEQUENCE [LARGE SCALE GENOMIC DNA]</scope>
    <source>
        <strain evidence="3 4">FT29W</strain>
    </source>
</reference>
<protein>
    <submittedName>
        <fullName evidence="3">Diguanylate cyclase</fullName>
    </submittedName>
</protein>
<dbReference type="GO" id="GO:0003824">
    <property type="term" value="F:catalytic activity"/>
    <property type="evidence" value="ECO:0007669"/>
    <property type="project" value="UniProtKB-ARBA"/>
</dbReference>
<dbReference type="InterPro" id="IPR029787">
    <property type="entry name" value="Nucleotide_cyclase"/>
</dbReference>
<dbReference type="PANTHER" id="PTHR46663:SF2">
    <property type="entry name" value="GGDEF DOMAIN-CONTAINING PROTEIN"/>
    <property type="match status" value="1"/>
</dbReference>
<name>A0A6A7NBI6_9BURK</name>
<gene>
    <name evidence="3" type="ORF">GEV02_30515</name>
</gene>
<organism evidence="3 4">
    <name type="scientific">Rugamonas aquatica</name>
    <dbReference type="NCBI Taxonomy" id="2743357"/>
    <lineage>
        <taxon>Bacteria</taxon>
        <taxon>Pseudomonadati</taxon>
        <taxon>Pseudomonadota</taxon>
        <taxon>Betaproteobacteria</taxon>
        <taxon>Burkholderiales</taxon>
        <taxon>Oxalobacteraceae</taxon>
        <taxon>Telluria group</taxon>
        <taxon>Rugamonas</taxon>
    </lineage>
</organism>
<dbReference type="RefSeq" id="WP_152841572.1">
    <property type="nucleotide sequence ID" value="NZ_WHUG01000021.1"/>
</dbReference>
<dbReference type="SUPFAM" id="SSF55073">
    <property type="entry name" value="Nucleotide cyclase"/>
    <property type="match status" value="1"/>
</dbReference>
<keyword evidence="4" id="KW-1185">Reference proteome</keyword>
<feature type="transmembrane region" description="Helical" evidence="1">
    <location>
        <begin position="37"/>
        <end position="58"/>
    </location>
</feature>
<feature type="transmembrane region" description="Helical" evidence="1">
    <location>
        <begin position="151"/>
        <end position="174"/>
    </location>
</feature>
<dbReference type="InterPro" id="IPR000160">
    <property type="entry name" value="GGDEF_dom"/>
</dbReference>
<keyword evidence="1" id="KW-0812">Transmembrane</keyword>
<dbReference type="InterPro" id="IPR043128">
    <property type="entry name" value="Rev_trsase/Diguanyl_cyclase"/>
</dbReference>